<name>A0A9P3LKI3_9APHY</name>
<protein>
    <submittedName>
        <fullName evidence="1">Uncharacterized protein</fullName>
    </submittedName>
</protein>
<comment type="caution">
    <text evidence="1">The sequence shown here is derived from an EMBL/GenBank/DDBJ whole genome shotgun (WGS) entry which is preliminary data.</text>
</comment>
<accession>A0A9P3LKI3</accession>
<dbReference type="AlphaFoldDB" id="A0A9P3LKI3"/>
<proteinExistence type="predicted"/>
<organism evidence="1 2">
    <name type="scientific">Phanerochaete sordida</name>
    <dbReference type="NCBI Taxonomy" id="48140"/>
    <lineage>
        <taxon>Eukaryota</taxon>
        <taxon>Fungi</taxon>
        <taxon>Dikarya</taxon>
        <taxon>Basidiomycota</taxon>
        <taxon>Agaricomycotina</taxon>
        <taxon>Agaricomycetes</taxon>
        <taxon>Polyporales</taxon>
        <taxon>Phanerochaetaceae</taxon>
        <taxon>Phanerochaete</taxon>
    </lineage>
</organism>
<evidence type="ECO:0000313" key="2">
    <source>
        <dbReference type="Proteomes" id="UP000703269"/>
    </source>
</evidence>
<gene>
    <name evidence="1" type="ORF">PsYK624_148420</name>
</gene>
<dbReference type="Proteomes" id="UP000703269">
    <property type="component" value="Unassembled WGS sequence"/>
</dbReference>
<evidence type="ECO:0000313" key="1">
    <source>
        <dbReference type="EMBL" id="GJE98608.1"/>
    </source>
</evidence>
<dbReference type="EMBL" id="BPQB01000091">
    <property type="protein sequence ID" value="GJE98608.1"/>
    <property type="molecule type" value="Genomic_DNA"/>
</dbReference>
<keyword evidence="2" id="KW-1185">Reference proteome</keyword>
<reference evidence="1 2" key="1">
    <citation type="submission" date="2021-08" db="EMBL/GenBank/DDBJ databases">
        <title>Draft Genome Sequence of Phanerochaete sordida strain YK-624.</title>
        <authorList>
            <person name="Mori T."/>
            <person name="Dohra H."/>
            <person name="Suzuki T."/>
            <person name="Kawagishi H."/>
            <person name="Hirai H."/>
        </authorList>
    </citation>
    <scope>NUCLEOTIDE SEQUENCE [LARGE SCALE GENOMIC DNA]</scope>
    <source>
        <strain evidence="1 2">YK-624</strain>
    </source>
</reference>
<sequence length="82" mass="9291">MAQDIGLPASLLACRPIIGLLGFVHPSATPSDLGRLFERHICAYAVHWAMRQCVRRRHLNNRCLSSLANGYQDMVPFMKQLR</sequence>